<dbReference type="GO" id="GO:0016020">
    <property type="term" value="C:membrane"/>
    <property type="evidence" value="ECO:0007669"/>
    <property type="project" value="UniProtKB-SubCell"/>
</dbReference>
<sequence length="532" mass="58432">MNLGIRQKLFIPTIIVFLIIIVSFALNWIVISSQKSDALLVNLGGRQRMLSQKMTKEVLVFRISSGAEKEAARKNLTGSVKNFDMTLQGFLNSGEVPVSADPEGEKVFIEAVEGPALEQIKKVADIWNVFSGNITKYVENGDEDAFSYLMQNNMTLLTEMNKAVTMLQEESEANVGNTLKLQLFFAAVTIISLSLLMIASKILIGFLLSFRDRMHDISEGDGDLRLRLNVDSHDELGDTAKHVDNFIDKIHSVVSSTMKNADETQESSIRLASTADALSENIHQQMDLVSKSGELTREVGQELDVTEEMSVTTTEVIEKGNRQLDEFTLQLKQFSAAIVQDSRRQSELSDRIRSLNEQMAQISSVLGMISDIADQTNLLALNASIEAARAGEHGRGFAVVADEVRKLAERTQSSLGTINATTSELVESVESISRETDTLSKKILGVAESSNELITLAGDTKSDLEISLKTSATLVNKTTLIATRTKELIQIMRSLYKLSEQNTLAGDDVSSIAASLNAKATELSSMLRHFKV</sequence>
<feature type="transmembrane region" description="Helical" evidence="8">
    <location>
        <begin position="183"/>
        <end position="208"/>
    </location>
</feature>
<reference evidence="11 12" key="1">
    <citation type="submission" date="2019-03" db="EMBL/GenBank/DDBJ databases">
        <title>Genomic Encyclopedia of Type Strains, Phase IV (KMG-IV): sequencing the most valuable type-strain genomes for metagenomic binning, comparative biology and taxonomic classification.</title>
        <authorList>
            <person name="Goeker M."/>
        </authorList>
    </citation>
    <scope>NUCLEOTIDE SEQUENCE [LARGE SCALE GENOMIC DNA]</scope>
    <source>
        <strain evidence="11 12">DSM 24984</strain>
    </source>
</reference>
<dbReference type="Pfam" id="PF00015">
    <property type="entry name" value="MCPsignal"/>
    <property type="match status" value="1"/>
</dbReference>
<keyword evidence="12" id="KW-1185">Reference proteome</keyword>
<dbReference type="GO" id="GO:0007165">
    <property type="term" value="P:signal transduction"/>
    <property type="evidence" value="ECO:0007669"/>
    <property type="project" value="UniProtKB-KW"/>
</dbReference>
<comment type="subcellular location">
    <subcellularLocation>
        <location evidence="1">Membrane</location>
        <topology evidence="1">Multi-pass membrane protein</topology>
    </subcellularLocation>
</comment>
<dbReference type="InterPro" id="IPR003660">
    <property type="entry name" value="HAMP_dom"/>
</dbReference>
<dbReference type="Gene3D" id="1.10.287.950">
    <property type="entry name" value="Methyl-accepting chemotaxis protein"/>
    <property type="match status" value="1"/>
</dbReference>
<dbReference type="Pfam" id="PF13675">
    <property type="entry name" value="PilJ"/>
    <property type="match status" value="1"/>
</dbReference>
<feature type="transmembrane region" description="Helical" evidence="8">
    <location>
        <begin position="9"/>
        <end position="31"/>
    </location>
</feature>
<protein>
    <submittedName>
        <fullName evidence="11">Methyl-accepting chemotaxis protein</fullName>
    </submittedName>
</protein>
<evidence type="ECO:0000259" key="10">
    <source>
        <dbReference type="PROSITE" id="PS50885"/>
    </source>
</evidence>
<comment type="similarity">
    <text evidence="6">Belongs to the methyl-accepting chemotaxis (MCP) protein family.</text>
</comment>
<evidence type="ECO:0000256" key="5">
    <source>
        <dbReference type="ARBA" id="ARBA00023224"/>
    </source>
</evidence>
<evidence type="ECO:0000256" key="1">
    <source>
        <dbReference type="ARBA" id="ARBA00004141"/>
    </source>
</evidence>
<dbReference type="Proteomes" id="UP000294614">
    <property type="component" value="Unassembled WGS sequence"/>
</dbReference>
<proteinExistence type="inferred from homology"/>
<dbReference type="SUPFAM" id="SSF58104">
    <property type="entry name" value="Methyl-accepting chemotaxis protein (MCP) signaling domain"/>
    <property type="match status" value="1"/>
</dbReference>
<dbReference type="InterPro" id="IPR029095">
    <property type="entry name" value="NarX-like_N"/>
</dbReference>
<dbReference type="PROSITE" id="PS50885">
    <property type="entry name" value="HAMP"/>
    <property type="match status" value="1"/>
</dbReference>
<accession>A0A4R1K989</accession>
<dbReference type="RefSeq" id="WP_132873101.1">
    <property type="nucleotide sequence ID" value="NZ_SMGG01000004.1"/>
</dbReference>
<keyword evidence="4 8" id="KW-0472">Membrane</keyword>
<dbReference type="CDD" id="cd06225">
    <property type="entry name" value="HAMP"/>
    <property type="match status" value="1"/>
</dbReference>
<gene>
    <name evidence="11" type="ORF">C8D98_1286</name>
</gene>
<evidence type="ECO:0000313" key="12">
    <source>
        <dbReference type="Proteomes" id="UP000294614"/>
    </source>
</evidence>
<dbReference type="InterPro" id="IPR004089">
    <property type="entry name" value="MCPsignal_dom"/>
</dbReference>
<dbReference type="OrthoDB" id="9765170at2"/>
<dbReference type="PANTHER" id="PTHR32089">
    <property type="entry name" value="METHYL-ACCEPTING CHEMOTAXIS PROTEIN MCPB"/>
    <property type="match status" value="1"/>
</dbReference>
<organism evidence="11 12">
    <name type="scientific">Seleniivibrio woodruffii</name>
    <dbReference type="NCBI Taxonomy" id="1078050"/>
    <lineage>
        <taxon>Bacteria</taxon>
        <taxon>Pseudomonadati</taxon>
        <taxon>Deferribacterota</taxon>
        <taxon>Deferribacteres</taxon>
        <taxon>Deferribacterales</taxon>
        <taxon>Geovibrionaceae</taxon>
        <taxon>Seleniivibrio</taxon>
    </lineage>
</organism>
<dbReference type="EMBL" id="SMGG01000004">
    <property type="protein sequence ID" value="TCK60413.1"/>
    <property type="molecule type" value="Genomic_DNA"/>
</dbReference>
<evidence type="ECO:0000313" key="11">
    <source>
        <dbReference type="EMBL" id="TCK60413.1"/>
    </source>
</evidence>
<feature type="domain" description="HAMP" evidence="10">
    <location>
        <begin position="201"/>
        <end position="255"/>
    </location>
</feature>
<evidence type="ECO:0000259" key="9">
    <source>
        <dbReference type="PROSITE" id="PS50111"/>
    </source>
</evidence>
<evidence type="ECO:0000256" key="2">
    <source>
        <dbReference type="ARBA" id="ARBA00022692"/>
    </source>
</evidence>
<evidence type="ECO:0000256" key="7">
    <source>
        <dbReference type="PROSITE-ProRule" id="PRU00284"/>
    </source>
</evidence>
<keyword evidence="3 8" id="KW-1133">Transmembrane helix</keyword>
<dbReference type="AlphaFoldDB" id="A0A4R1K989"/>
<dbReference type="PROSITE" id="PS50111">
    <property type="entry name" value="CHEMOTAXIS_TRANSDUC_2"/>
    <property type="match status" value="1"/>
</dbReference>
<comment type="caution">
    <text evidence="11">The sequence shown here is derived from an EMBL/GenBank/DDBJ whole genome shotgun (WGS) entry which is preliminary data.</text>
</comment>
<evidence type="ECO:0000256" key="8">
    <source>
        <dbReference type="SAM" id="Phobius"/>
    </source>
</evidence>
<dbReference type="SMART" id="SM00283">
    <property type="entry name" value="MA"/>
    <property type="match status" value="1"/>
</dbReference>
<evidence type="ECO:0000256" key="3">
    <source>
        <dbReference type="ARBA" id="ARBA00022989"/>
    </source>
</evidence>
<evidence type="ECO:0000256" key="6">
    <source>
        <dbReference type="ARBA" id="ARBA00029447"/>
    </source>
</evidence>
<feature type="domain" description="Methyl-accepting transducer" evidence="9">
    <location>
        <begin position="253"/>
        <end position="517"/>
    </location>
</feature>
<evidence type="ECO:0000256" key="4">
    <source>
        <dbReference type="ARBA" id="ARBA00023136"/>
    </source>
</evidence>
<dbReference type="PANTHER" id="PTHR32089:SF112">
    <property type="entry name" value="LYSOZYME-LIKE PROTEIN-RELATED"/>
    <property type="match status" value="1"/>
</dbReference>
<dbReference type="SMART" id="SM00304">
    <property type="entry name" value="HAMP"/>
    <property type="match status" value="1"/>
</dbReference>
<keyword evidence="5 7" id="KW-0807">Transducer</keyword>
<name>A0A4R1K989_9BACT</name>
<keyword evidence="2 8" id="KW-0812">Transmembrane</keyword>